<dbReference type="PROSITE" id="PS50871">
    <property type="entry name" value="C1Q"/>
    <property type="match status" value="1"/>
</dbReference>
<dbReference type="EMBL" id="JACVVK020000071">
    <property type="protein sequence ID" value="KAK7495844.1"/>
    <property type="molecule type" value="Genomic_DNA"/>
</dbReference>
<comment type="caution">
    <text evidence="7">The sequence shown here is derived from an EMBL/GenBank/DDBJ whole genome shotgun (WGS) entry which is preliminary data.</text>
</comment>
<feature type="coiled-coil region" evidence="4">
    <location>
        <begin position="50"/>
        <end position="84"/>
    </location>
</feature>
<feature type="chain" id="PRO_5044880184" description="C1q domain-containing protein" evidence="5">
    <location>
        <begin position="21"/>
        <end position="212"/>
    </location>
</feature>
<keyword evidence="4" id="KW-0175">Coiled coil</keyword>
<dbReference type="Proteomes" id="UP001519460">
    <property type="component" value="Unassembled WGS sequence"/>
</dbReference>
<dbReference type="PANTHER" id="PTHR22923:SF116">
    <property type="entry name" value="C1Q DOMAIN-CONTAINING PROTEIN"/>
    <property type="match status" value="1"/>
</dbReference>
<evidence type="ECO:0000313" key="8">
    <source>
        <dbReference type="Proteomes" id="UP001519460"/>
    </source>
</evidence>
<reference evidence="7 8" key="1">
    <citation type="journal article" date="2023" name="Sci. Data">
        <title>Genome assembly of the Korean intertidal mud-creeper Batillaria attramentaria.</title>
        <authorList>
            <person name="Patra A.K."/>
            <person name="Ho P.T."/>
            <person name="Jun S."/>
            <person name="Lee S.J."/>
            <person name="Kim Y."/>
            <person name="Won Y.J."/>
        </authorList>
    </citation>
    <scope>NUCLEOTIDE SEQUENCE [LARGE SCALE GENOMIC DNA]</scope>
    <source>
        <strain evidence="7">Wonlab-2016</strain>
    </source>
</reference>
<dbReference type="AlphaFoldDB" id="A0ABD0L8V8"/>
<evidence type="ECO:0000256" key="2">
    <source>
        <dbReference type="ARBA" id="ARBA00022525"/>
    </source>
</evidence>
<evidence type="ECO:0000256" key="1">
    <source>
        <dbReference type="ARBA" id="ARBA00004613"/>
    </source>
</evidence>
<protein>
    <recommendedName>
        <fullName evidence="6">C1q domain-containing protein</fullName>
    </recommendedName>
</protein>
<dbReference type="GO" id="GO:0005576">
    <property type="term" value="C:extracellular region"/>
    <property type="evidence" value="ECO:0007669"/>
    <property type="project" value="UniProtKB-SubCell"/>
</dbReference>
<proteinExistence type="predicted"/>
<sequence length="212" mass="23138">MSPKIFLFLSVLSVGTFTYGRPIDTGTGHLSEAATREKRSDDGPASRIVVDNLAQKVDHQEAEITELRTLVNKLQADLGKARTEVGFFAYHSSSRLNVAGSGTVVMERTYTNQGSAYDTHSGTFHAPVSGTYAFFVTIRPYADTTVYVDITLEGSARARAYAAHNYLQATAHVVLHMSAGQRVWLKNGSGSNYDLYGNTYSHFSGFLVQADP</sequence>
<keyword evidence="8" id="KW-1185">Reference proteome</keyword>
<dbReference type="Pfam" id="PF00386">
    <property type="entry name" value="C1q"/>
    <property type="match status" value="1"/>
</dbReference>
<organism evidence="7 8">
    <name type="scientific">Batillaria attramentaria</name>
    <dbReference type="NCBI Taxonomy" id="370345"/>
    <lineage>
        <taxon>Eukaryota</taxon>
        <taxon>Metazoa</taxon>
        <taxon>Spiralia</taxon>
        <taxon>Lophotrochozoa</taxon>
        <taxon>Mollusca</taxon>
        <taxon>Gastropoda</taxon>
        <taxon>Caenogastropoda</taxon>
        <taxon>Sorbeoconcha</taxon>
        <taxon>Cerithioidea</taxon>
        <taxon>Batillariidae</taxon>
        <taxon>Batillaria</taxon>
    </lineage>
</organism>
<evidence type="ECO:0000256" key="4">
    <source>
        <dbReference type="SAM" id="Coils"/>
    </source>
</evidence>
<evidence type="ECO:0000256" key="5">
    <source>
        <dbReference type="SAM" id="SignalP"/>
    </source>
</evidence>
<evidence type="ECO:0000256" key="3">
    <source>
        <dbReference type="ARBA" id="ARBA00022729"/>
    </source>
</evidence>
<evidence type="ECO:0000259" key="6">
    <source>
        <dbReference type="PROSITE" id="PS50871"/>
    </source>
</evidence>
<accession>A0ABD0L8V8</accession>
<keyword evidence="2" id="KW-0964">Secreted</keyword>
<dbReference type="PRINTS" id="PR00007">
    <property type="entry name" value="COMPLEMNTC1Q"/>
</dbReference>
<dbReference type="SMART" id="SM00110">
    <property type="entry name" value="C1Q"/>
    <property type="match status" value="1"/>
</dbReference>
<keyword evidence="3 5" id="KW-0732">Signal</keyword>
<dbReference type="Gene3D" id="2.60.120.40">
    <property type="match status" value="1"/>
</dbReference>
<dbReference type="InterPro" id="IPR008983">
    <property type="entry name" value="Tumour_necrosis_fac-like_dom"/>
</dbReference>
<gene>
    <name evidence="7" type="ORF">BaRGS_00012834</name>
</gene>
<dbReference type="SUPFAM" id="SSF49842">
    <property type="entry name" value="TNF-like"/>
    <property type="match status" value="1"/>
</dbReference>
<dbReference type="InterPro" id="IPR001073">
    <property type="entry name" value="C1q_dom"/>
</dbReference>
<name>A0ABD0L8V8_9CAEN</name>
<dbReference type="InterPro" id="IPR050822">
    <property type="entry name" value="Cerebellin_Synaptic_Org"/>
</dbReference>
<comment type="subcellular location">
    <subcellularLocation>
        <location evidence="1">Secreted</location>
    </subcellularLocation>
</comment>
<feature type="signal peptide" evidence="5">
    <location>
        <begin position="1"/>
        <end position="20"/>
    </location>
</feature>
<dbReference type="PANTHER" id="PTHR22923">
    <property type="entry name" value="CEREBELLIN-RELATED"/>
    <property type="match status" value="1"/>
</dbReference>
<feature type="domain" description="C1q" evidence="6">
    <location>
        <begin position="80"/>
        <end position="212"/>
    </location>
</feature>
<evidence type="ECO:0000313" key="7">
    <source>
        <dbReference type="EMBL" id="KAK7495844.1"/>
    </source>
</evidence>